<keyword evidence="7" id="KW-1185">Reference proteome</keyword>
<keyword evidence="3 4" id="KW-0472">Membrane</keyword>
<dbReference type="Gene3D" id="1.20.1250.20">
    <property type="entry name" value="MFS general substrate transporter like domains"/>
    <property type="match status" value="2"/>
</dbReference>
<reference evidence="6 7" key="1">
    <citation type="submission" date="2020-08" db="EMBL/GenBank/DDBJ databases">
        <title>Genomic Encyclopedia of Type Strains, Phase IV (KMG-IV): sequencing the most valuable type-strain genomes for metagenomic binning, comparative biology and taxonomic classification.</title>
        <authorList>
            <person name="Goeker M."/>
        </authorList>
    </citation>
    <scope>NUCLEOTIDE SEQUENCE [LARGE SCALE GENOMIC DNA]</scope>
    <source>
        <strain evidence="6 7">DSM 22359</strain>
    </source>
</reference>
<sequence>MQNPHPEVSRNDVITNMVAICFGLTSAFMVQTMLLIAVPLYALELGATPLLVGGILCVPYLLPLVLAIPLGGVITRLGGKKVIIVGAVGMMAGPWAILCLPGYGGVVLAQLIVGIAHIVMVLAAQSIISGLGHGKALERYFGWYTTCLSGGQLIGPLLAGWLIDAHSSILAFGVMGSIASIGVISGFFLTGSAKVGQPTEKSLIGYRAQARLLKTNSGVRVSIALTVAVMFALGAHGTFLPVYLESLSVSATVIGGLVSLRALFAMGVRPFMSPIIAFLGGRAPAMVWSAAIVAIGLMFTGLTGNAYVLGVLAVLVGIGSGISQPLSMVVLAEHVSAAQRSSALGMRLMGNRGVQFLAPLMLGFLAEIMPFNMTFFIAGLVVLFFAGIIIYLIPDFKKQEQDFNLKDG</sequence>
<feature type="transmembrane region" description="Helical" evidence="4">
    <location>
        <begin position="249"/>
        <end position="268"/>
    </location>
</feature>
<keyword evidence="2 4" id="KW-1133">Transmembrane helix</keyword>
<dbReference type="InterPro" id="IPR011701">
    <property type="entry name" value="MFS"/>
</dbReference>
<feature type="transmembrane region" description="Helical" evidence="4">
    <location>
        <begin position="169"/>
        <end position="189"/>
    </location>
</feature>
<name>A0A840ULY3_9GAMM</name>
<dbReference type="GO" id="GO:0022857">
    <property type="term" value="F:transmembrane transporter activity"/>
    <property type="evidence" value="ECO:0007669"/>
    <property type="project" value="InterPro"/>
</dbReference>
<evidence type="ECO:0000259" key="5">
    <source>
        <dbReference type="PROSITE" id="PS50850"/>
    </source>
</evidence>
<dbReference type="AlphaFoldDB" id="A0A840ULY3"/>
<evidence type="ECO:0000313" key="7">
    <source>
        <dbReference type="Proteomes" id="UP000591735"/>
    </source>
</evidence>
<dbReference type="EMBL" id="JACHFE010000005">
    <property type="protein sequence ID" value="MBB5321698.1"/>
    <property type="molecule type" value="Genomic_DNA"/>
</dbReference>
<feature type="domain" description="Major facilitator superfamily (MFS) profile" evidence="5">
    <location>
        <begin position="212"/>
        <end position="408"/>
    </location>
</feature>
<feature type="transmembrane region" description="Helical" evidence="4">
    <location>
        <begin position="353"/>
        <end position="369"/>
    </location>
</feature>
<feature type="transmembrane region" description="Helical" evidence="4">
    <location>
        <begin position="20"/>
        <end position="43"/>
    </location>
</feature>
<dbReference type="PANTHER" id="PTHR23526">
    <property type="entry name" value="INTEGRAL MEMBRANE TRANSPORT PROTEIN-RELATED"/>
    <property type="match status" value="1"/>
</dbReference>
<feature type="transmembrane region" description="Helical" evidence="4">
    <location>
        <begin position="140"/>
        <end position="163"/>
    </location>
</feature>
<dbReference type="PANTHER" id="PTHR23526:SF4">
    <property type="entry name" value="INTEGRAL MEMBRANE TRANSPORT PROTEIN"/>
    <property type="match status" value="1"/>
</dbReference>
<feature type="transmembrane region" description="Helical" evidence="4">
    <location>
        <begin position="49"/>
        <end position="70"/>
    </location>
</feature>
<dbReference type="InterPro" id="IPR020846">
    <property type="entry name" value="MFS_dom"/>
</dbReference>
<dbReference type="Proteomes" id="UP000591735">
    <property type="component" value="Unassembled WGS sequence"/>
</dbReference>
<evidence type="ECO:0000256" key="2">
    <source>
        <dbReference type="ARBA" id="ARBA00022989"/>
    </source>
</evidence>
<feature type="transmembrane region" description="Helical" evidence="4">
    <location>
        <begin position="221"/>
        <end position="243"/>
    </location>
</feature>
<dbReference type="InterPro" id="IPR052528">
    <property type="entry name" value="Sugar_transport-like"/>
</dbReference>
<feature type="transmembrane region" description="Helical" evidence="4">
    <location>
        <begin position="306"/>
        <end position="332"/>
    </location>
</feature>
<dbReference type="PROSITE" id="PS50850">
    <property type="entry name" value="MFS"/>
    <property type="match status" value="1"/>
</dbReference>
<gene>
    <name evidence="6" type="ORF">HNR38_002192</name>
</gene>
<dbReference type="InterPro" id="IPR036259">
    <property type="entry name" value="MFS_trans_sf"/>
</dbReference>
<comment type="caution">
    <text evidence="6">The sequence shown here is derived from an EMBL/GenBank/DDBJ whole genome shotgun (WGS) entry which is preliminary data.</text>
</comment>
<keyword evidence="1 4" id="KW-0812">Transmembrane</keyword>
<accession>A0A840ULY3</accession>
<feature type="transmembrane region" description="Helical" evidence="4">
    <location>
        <begin position="375"/>
        <end position="393"/>
    </location>
</feature>
<feature type="transmembrane region" description="Helical" evidence="4">
    <location>
        <begin position="109"/>
        <end position="128"/>
    </location>
</feature>
<feature type="transmembrane region" description="Helical" evidence="4">
    <location>
        <begin position="275"/>
        <end position="300"/>
    </location>
</feature>
<evidence type="ECO:0000256" key="4">
    <source>
        <dbReference type="SAM" id="Phobius"/>
    </source>
</evidence>
<evidence type="ECO:0000313" key="6">
    <source>
        <dbReference type="EMBL" id="MBB5321698.1"/>
    </source>
</evidence>
<evidence type="ECO:0000256" key="1">
    <source>
        <dbReference type="ARBA" id="ARBA00022692"/>
    </source>
</evidence>
<dbReference type="SUPFAM" id="SSF103473">
    <property type="entry name" value="MFS general substrate transporter"/>
    <property type="match status" value="1"/>
</dbReference>
<proteinExistence type="predicted"/>
<evidence type="ECO:0000256" key="3">
    <source>
        <dbReference type="ARBA" id="ARBA00023136"/>
    </source>
</evidence>
<dbReference type="RefSeq" id="WP_246362633.1">
    <property type="nucleotide sequence ID" value="NZ_JACHFE010000005.1"/>
</dbReference>
<protein>
    <submittedName>
        <fullName evidence="6">MFS family permease</fullName>
    </submittedName>
</protein>
<dbReference type="Pfam" id="PF07690">
    <property type="entry name" value="MFS_1"/>
    <property type="match status" value="1"/>
</dbReference>
<feature type="transmembrane region" description="Helical" evidence="4">
    <location>
        <begin position="82"/>
        <end position="103"/>
    </location>
</feature>
<organism evidence="6 7">
    <name type="scientific">Marinobacter oulmenensis</name>
    <dbReference type="NCBI Taxonomy" id="643747"/>
    <lineage>
        <taxon>Bacteria</taxon>
        <taxon>Pseudomonadati</taxon>
        <taxon>Pseudomonadota</taxon>
        <taxon>Gammaproteobacteria</taxon>
        <taxon>Pseudomonadales</taxon>
        <taxon>Marinobacteraceae</taxon>
        <taxon>Marinobacter</taxon>
    </lineage>
</organism>